<evidence type="ECO:0000313" key="1">
    <source>
        <dbReference type="EMBL" id="MBA5779514.1"/>
    </source>
</evidence>
<sequence>MSGFHFFTSKDAAEKSAHAVAKAVQLDEEGLRIGGPQNGDQAFLSKVRWLEQFDAACRWISVQGKTKKINQRRSSYGLKHQAERVMGGYISNSAMIAAAVHCGFNLARLRDGSRNAQFNISSKIVEPASIG</sequence>
<reference evidence="1 2" key="1">
    <citation type="submission" date="2020-07" db="EMBL/GenBank/DDBJ databases">
        <title>Stappia sp., F7233, whole genome shotgun sequencing project.</title>
        <authorList>
            <person name="Jiang S."/>
            <person name="Liu Z.W."/>
            <person name="Du Z.J."/>
        </authorList>
    </citation>
    <scope>NUCLEOTIDE SEQUENCE [LARGE SCALE GENOMIC DNA]</scope>
    <source>
        <strain evidence="1 2">F7233</strain>
    </source>
</reference>
<organism evidence="1 2">
    <name type="scientific">Stappia albiluteola</name>
    <dbReference type="NCBI Taxonomy" id="2758565"/>
    <lineage>
        <taxon>Bacteria</taxon>
        <taxon>Pseudomonadati</taxon>
        <taxon>Pseudomonadota</taxon>
        <taxon>Alphaproteobacteria</taxon>
        <taxon>Hyphomicrobiales</taxon>
        <taxon>Stappiaceae</taxon>
        <taxon>Stappia</taxon>
    </lineage>
</organism>
<name>A0A839AKH8_9HYPH</name>
<proteinExistence type="predicted"/>
<accession>A0A839AKH8</accession>
<protein>
    <submittedName>
        <fullName evidence="1">Uncharacterized protein</fullName>
    </submittedName>
</protein>
<gene>
    <name evidence="1" type="ORF">H2509_20480</name>
</gene>
<evidence type="ECO:0000313" key="2">
    <source>
        <dbReference type="Proteomes" id="UP000541109"/>
    </source>
</evidence>
<dbReference type="RefSeq" id="WP_182168339.1">
    <property type="nucleotide sequence ID" value="NZ_JACFXV010000069.1"/>
</dbReference>
<dbReference type="AlphaFoldDB" id="A0A839AKH8"/>
<dbReference type="Proteomes" id="UP000541109">
    <property type="component" value="Unassembled WGS sequence"/>
</dbReference>
<comment type="caution">
    <text evidence="1">The sequence shown here is derived from an EMBL/GenBank/DDBJ whole genome shotgun (WGS) entry which is preliminary data.</text>
</comment>
<keyword evidence="2" id="KW-1185">Reference proteome</keyword>
<dbReference type="EMBL" id="JACFXV010000069">
    <property type="protein sequence ID" value="MBA5779514.1"/>
    <property type="molecule type" value="Genomic_DNA"/>
</dbReference>